<evidence type="ECO:0000313" key="5">
    <source>
        <dbReference type="EMBL" id="OSS54257.1"/>
    </source>
</evidence>
<gene>
    <name evidence="5" type="ORF">B5807_00399</name>
</gene>
<reference evidence="5 6" key="1">
    <citation type="journal article" date="2017" name="Genome Announc.">
        <title>Genome sequence of the saprophytic ascomycete Epicoccum nigrum ICMP 19927 strain isolated from New Zealand.</title>
        <authorList>
            <person name="Fokin M."/>
            <person name="Fleetwood D."/>
            <person name="Weir B.S."/>
            <person name="Villas-Boas S.G."/>
        </authorList>
    </citation>
    <scope>NUCLEOTIDE SEQUENCE [LARGE SCALE GENOMIC DNA]</scope>
    <source>
        <strain evidence="5 6">ICMP 19927</strain>
    </source>
</reference>
<dbReference type="PANTHER" id="PTHR47655">
    <property type="entry name" value="QUINIC ACID UTILIZATION ACTIVATOR"/>
    <property type="match status" value="1"/>
</dbReference>
<dbReference type="CDD" id="cd00067">
    <property type="entry name" value="GAL4"/>
    <property type="match status" value="1"/>
</dbReference>
<dbReference type="AlphaFoldDB" id="A0A1Y2MFJ2"/>
<proteinExistence type="predicted"/>
<dbReference type="InParanoid" id="A0A1Y2MFJ2"/>
<dbReference type="Pfam" id="PF00172">
    <property type="entry name" value="Zn_clus"/>
    <property type="match status" value="1"/>
</dbReference>
<keyword evidence="1" id="KW-0479">Metal-binding</keyword>
<organism evidence="5 6">
    <name type="scientific">Epicoccum nigrum</name>
    <name type="common">Soil fungus</name>
    <name type="synonym">Epicoccum purpurascens</name>
    <dbReference type="NCBI Taxonomy" id="105696"/>
    <lineage>
        <taxon>Eukaryota</taxon>
        <taxon>Fungi</taxon>
        <taxon>Dikarya</taxon>
        <taxon>Ascomycota</taxon>
        <taxon>Pezizomycotina</taxon>
        <taxon>Dothideomycetes</taxon>
        <taxon>Pleosporomycetidae</taxon>
        <taxon>Pleosporales</taxon>
        <taxon>Pleosporineae</taxon>
        <taxon>Didymellaceae</taxon>
        <taxon>Epicoccum</taxon>
    </lineage>
</organism>
<dbReference type="EMBL" id="KZ107838">
    <property type="protein sequence ID" value="OSS54257.1"/>
    <property type="molecule type" value="Genomic_DNA"/>
</dbReference>
<feature type="domain" description="Zn(2)-C6 fungal-type" evidence="4">
    <location>
        <begin position="28"/>
        <end position="58"/>
    </location>
</feature>
<evidence type="ECO:0000256" key="3">
    <source>
        <dbReference type="SAM" id="MobiDB-lite"/>
    </source>
</evidence>
<feature type="region of interest" description="Disordered" evidence="3">
    <location>
        <begin position="1"/>
        <end position="23"/>
    </location>
</feature>
<dbReference type="GO" id="GO:0006351">
    <property type="term" value="P:DNA-templated transcription"/>
    <property type="evidence" value="ECO:0007669"/>
    <property type="project" value="InterPro"/>
</dbReference>
<dbReference type="SMART" id="SM00906">
    <property type="entry name" value="Fungal_trans"/>
    <property type="match status" value="1"/>
</dbReference>
<dbReference type="SUPFAM" id="SSF57701">
    <property type="entry name" value="Zn2/Cys6 DNA-binding domain"/>
    <property type="match status" value="1"/>
</dbReference>
<dbReference type="OMA" id="WLPICEK"/>
<dbReference type="Pfam" id="PF04082">
    <property type="entry name" value="Fungal_trans"/>
    <property type="match status" value="1"/>
</dbReference>
<dbReference type="STRING" id="105696.A0A1Y2MFJ2"/>
<evidence type="ECO:0000259" key="4">
    <source>
        <dbReference type="PROSITE" id="PS50048"/>
    </source>
</evidence>
<protein>
    <recommendedName>
        <fullName evidence="4">Zn(2)-C6 fungal-type domain-containing protein</fullName>
    </recommendedName>
</protein>
<dbReference type="InterPro" id="IPR007219">
    <property type="entry name" value="XnlR_reg_dom"/>
</dbReference>
<keyword evidence="2" id="KW-0539">Nucleus</keyword>
<dbReference type="InterPro" id="IPR036864">
    <property type="entry name" value="Zn2-C6_fun-type_DNA-bd_sf"/>
</dbReference>
<dbReference type="CDD" id="cd12148">
    <property type="entry name" value="fungal_TF_MHR"/>
    <property type="match status" value="1"/>
</dbReference>
<sequence length="726" mass="80763">MPTQSQQKRRSATQDPDKPAKRTRVSRACDQCRIAREKCDGGQPACFTCLTSKRGCTYTTNPKKRGIQPGYIRVLELALATLFQRNAENERYLNDRLAREGLSSLLLSRDSRESNKLHKQWRKTRFNRDVDTLLSGGEPSRHDSKPSSTQGEDDDNSDVEATAAPTLAPAPTAAGEDFSQPPYDLFVPKHVVQQAPAVMQPVQDDSLTTLPSDSWKQIETYFTYTQCWLPICEKHDILKLSYSYPATGMRLSCDTPDAGSHAELWSILAVASTYEPSTTGPTGRSQQCPTSPRQLYDLARSLIPGELGAFDLGHVKALLNLAIFDISQSLTEAAWVLVGCASRVLENVDRISLIPSTRRMHVFGGCFVLDSMLALQLGRRPYFRKRDIEQLGRIDEDGLEEWQPWSGGPHSASLQQSRTPLLAFSSFRHLIDVLDMLLTSEFASVVGTETQDTLQRLHDWKSALPPKLDYLQSENVTTPSTPPAVLLQLTYHCTALSLMPAQSWLQRVLDLLEPSPDRLGLTSLPPVVHCLMYTVKRHSVQFLSDPVLRARMQKLQTDMDRTWRKTDPDVQSPPLQSRHPIAVIQMPTPDSIHQPFSSHSVTGQVASATDSRGVQADNQGGIPDALDAGTDQQIESLINPSRPSQSDPRYPEIPGDLESFFDDLASLDNANKVENQPQFMQNLGFAPDASMADLFSEFIPMQSSAFIGHDSSDLGHLDHYNFYDAS</sequence>
<dbReference type="InterPro" id="IPR052783">
    <property type="entry name" value="Metabolic/Drug-Res_Regulator"/>
</dbReference>
<evidence type="ECO:0000313" key="6">
    <source>
        <dbReference type="Proteomes" id="UP000193240"/>
    </source>
</evidence>
<name>A0A1Y2MFJ2_EPING</name>
<evidence type="ECO:0000256" key="2">
    <source>
        <dbReference type="ARBA" id="ARBA00023242"/>
    </source>
</evidence>
<dbReference type="GO" id="GO:0008270">
    <property type="term" value="F:zinc ion binding"/>
    <property type="evidence" value="ECO:0007669"/>
    <property type="project" value="InterPro"/>
</dbReference>
<dbReference type="PROSITE" id="PS00463">
    <property type="entry name" value="ZN2_CY6_FUNGAL_1"/>
    <property type="match status" value="1"/>
</dbReference>
<dbReference type="GO" id="GO:0045944">
    <property type="term" value="P:positive regulation of transcription by RNA polymerase II"/>
    <property type="evidence" value="ECO:0007669"/>
    <property type="project" value="TreeGrafter"/>
</dbReference>
<evidence type="ECO:0000256" key="1">
    <source>
        <dbReference type="ARBA" id="ARBA00022723"/>
    </source>
</evidence>
<dbReference type="GO" id="GO:0000981">
    <property type="term" value="F:DNA-binding transcription factor activity, RNA polymerase II-specific"/>
    <property type="evidence" value="ECO:0007669"/>
    <property type="project" value="InterPro"/>
</dbReference>
<dbReference type="SMART" id="SM00066">
    <property type="entry name" value="GAL4"/>
    <property type="match status" value="1"/>
</dbReference>
<dbReference type="InterPro" id="IPR001138">
    <property type="entry name" value="Zn2Cys6_DnaBD"/>
</dbReference>
<dbReference type="Proteomes" id="UP000193240">
    <property type="component" value="Unassembled WGS sequence"/>
</dbReference>
<dbReference type="PROSITE" id="PS50048">
    <property type="entry name" value="ZN2_CY6_FUNGAL_2"/>
    <property type="match status" value="1"/>
</dbReference>
<dbReference type="Gene3D" id="4.10.240.10">
    <property type="entry name" value="Zn(2)-C6 fungal-type DNA-binding domain"/>
    <property type="match status" value="1"/>
</dbReference>
<accession>A0A1Y2MFJ2</accession>
<dbReference type="PANTHER" id="PTHR47655:SF2">
    <property type="entry name" value="QUINIC ACID UTILIZATION ACTIVATOR"/>
    <property type="match status" value="1"/>
</dbReference>
<dbReference type="GO" id="GO:0003677">
    <property type="term" value="F:DNA binding"/>
    <property type="evidence" value="ECO:0007669"/>
    <property type="project" value="InterPro"/>
</dbReference>
<feature type="region of interest" description="Disordered" evidence="3">
    <location>
        <begin position="128"/>
        <end position="159"/>
    </location>
</feature>
<keyword evidence="6" id="KW-1185">Reference proteome</keyword>